<dbReference type="AlphaFoldDB" id="A0A0A5HVN3"/>
<dbReference type="STRING" id="379097.SE23_13140"/>
<comment type="caution">
    <text evidence="2">The sequence shown here is derived from an EMBL/GenBank/DDBJ whole genome shotgun (WGS) entry which is preliminary data.</text>
</comment>
<reference evidence="2 3" key="1">
    <citation type="submission" date="2014-10" db="EMBL/GenBank/DDBJ databases">
        <title>Genome sequencing of Vibrio sinaloensis T08.</title>
        <authorList>
            <person name="Chan K.-G."/>
            <person name="Mohamad N.I."/>
        </authorList>
    </citation>
    <scope>NUCLEOTIDE SEQUENCE [LARGE SCALE GENOMIC DNA]</scope>
    <source>
        <strain evidence="2 3">T08</strain>
    </source>
</reference>
<dbReference type="RefSeq" id="WP_038189560.1">
    <property type="nucleotide sequence ID" value="NZ_JRWP01000005.1"/>
</dbReference>
<accession>A0A0A5HVN3</accession>
<dbReference type="PANTHER" id="PTHR38834">
    <property type="entry name" value="PERIPLASMIC SUBSTRATE BINDING PROTEIN FAMILY 3"/>
    <property type="match status" value="1"/>
</dbReference>
<dbReference type="SUPFAM" id="SSF53850">
    <property type="entry name" value="Periplasmic binding protein-like II"/>
    <property type="match status" value="1"/>
</dbReference>
<evidence type="ECO:0000313" key="2">
    <source>
        <dbReference type="EMBL" id="KGY09617.1"/>
    </source>
</evidence>
<keyword evidence="1" id="KW-0732">Signal</keyword>
<proteinExistence type="predicted"/>
<name>A0A0A5HVN3_PHOS4</name>
<protein>
    <submittedName>
        <fullName evidence="2">ABC transporter</fullName>
    </submittedName>
</protein>
<organism evidence="2 3">
    <name type="scientific">Photobacterium sp. (strain ATCC 43367)</name>
    <dbReference type="NCBI Taxonomy" id="379097"/>
    <lineage>
        <taxon>Bacteria</taxon>
        <taxon>Pseudomonadati</taxon>
        <taxon>Pseudomonadota</taxon>
        <taxon>Gammaproteobacteria</taxon>
        <taxon>Vibrionales</taxon>
        <taxon>Vibrionaceae</taxon>
        <taxon>Vibrio</taxon>
        <taxon>Vibrio oreintalis group</taxon>
    </lineage>
</organism>
<gene>
    <name evidence="2" type="ORF">NM06_07205</name>
</gene>
<feature type="chain" id="PRO_5002022337" evidence="1">
    <location>
        <begin position="17"/>
        <end position="246"/>
    </location>
</feature>
<dbReference type="OrthoDB" id="5296159at2"/>
<dbReference type="Proteomes" id="UP000030451">
    <property type="component" value="Unassembled WGS sequence"/>
</dbReference>
<evidence type="ECO:0000256" key="1">
    <source>
        <dbReference type="SAM" id="SignalP"/>
    </source>
</evidence>
<dbReference type="Gene3D" id="3.40.190.10">
    <property type="entry name" value="Periplasmic binding protein-like II"/>
    <property type="match status" value="2"/>
</dbReference>
<sequence length="246" mass="28387">MKWWLVLFFMCSSAQAQKVYMTSLDWPPYSGETLVENGLSVAIAREAFAVMGYELVVEFKPWVRTVTTASKREKYIGYFPEYAFETEDFVFSDSIGSGPLGFVQNRERPILWSELIDLSDYRIGVVQGYINTQAFDALVEKGELSVEAAENDILNIYKVAKGRVELAVIDANVLRYLIEIDPRREVLQSRVEMNRQLLEVKHLYLAFKNTPEGHSWRRIFNQGLRQIDIESIEARLLNTTSPKRLQ</sequence>
<feature type="signal peptide" evidence="1">
    <location>
        <begin position="1"/>
        <end position="16"/>
    </location>
</feature>
<dbReference type="EMBL" id="JRWP01000005">
    <property type="protein sequence ID" value="KGY09617.1"/>
    <property type="molecule type" value="Genomic_DNA"/>
</dbReference>
<evidence type="ECO:0000313" key="3">
    <source>
        <dbReference type="Proteomes" id="UP000030451"/>
    </source>
</evidence>
<dbReference type="PANTHER" id="PTHR38834:SF3">
    <property type="entry name" value="SOLUTE-BINDING PROTEIN FAMILY 3_N-TERMINAL DOMAIN-CONTAINING PROTEIN"/>
    <property type="match status" value="1"/>
</dbReference>